<dbReference type="AlphaFoldDB" id="A0A7C4FGJ1"/>
<proteinExistence type="predicted"/>
<reference evidence="2" key="1">
    <citation type="journal article" date="2020" name="mSystems">
        <title>Genome- and Community-Level Interaction Insights into Carbon Utilization and Element Cycling Functions of Hydrothermarchaeota in Hydrothermal Sediment.</title>
        <authorList>
            <person name="Zhou Z."/>
            <person name="Liu Y."/>
            <person name="Xu W."/>
            <person name="Pan J."/>
            <person name="Luo Z.H."/>
            <person name="Li M."/>
        </authorList>
    </citation>
    <scope>NUCLEOTIDE SEQUENCE [LARGE SCALE GENOMIC DNA]</scope>
    <source>
        <strain evidence="2">SpSt-732</strain>
    </source>
</reference>
<evidence type="ECO:0000256" key="1">
    <source>
        <dbReference type="SAM" id="Coils"/>
    </source>
</evidence>
<name>A0A7C4FGJ1_9CREN</name>
<feature type="coiled-coil region" evidence="1">
    <location>
        <begin position="22"/>
        <end position="111"/>
    </location>
</feature>
<dbReference type="EMBL" id="DTFF01000018">
    <property type="protein sequence ID" value="HGI87209.1"/>
    <property type="molecule type" value="Genomic_DNA"/>
</dbReference>
<comment type="caution">
    <text evidence="2">The sequence shown here is derived from an EMBL/GenBank/DDBJ whole genome shotgun (WGS) entry which is preliminary data.</text>
</comment>
<keyword evidence="1" id="KW-0175">Coiled coil</keyword>
<accession>A0A7C4FGJ1</accession>
<organism evidence="2">
    <name type="scientific">Ignisphaera aggregans</name>
    <dbReference type="NCBI Taxonomy" id="334771"/>
    <lineage>
        <taxon>Archaea</taxon>
        <taxon>Thermoproteota</taxon>
        <taxon>Thermoprotei</taxon>
        <taxon>Desulfurococcales</taxon>
        <taxon>Desulfurococcaceae</taxon>
        <taxon>Ignisphaera</taxon>
    </lineage>
</organism>
<protein>
    <submittedName>
        <fullName evidence="2">Uncharacterized protein</fullName>
    </submittedName>
</protein>
<gene>
    <name evidence="2" type="ORF">ENV14_02260</name>
</gene>
<evidence type="ECO:0000313" key="2">
    <source>
        <dbReference type="EMBL" id="HGI87209.1"/>
    </source>
</evidence>
<sequence length="136" mass="15511">MSSIIREFNSLTEFMKYLDDEISEHRRRLGELLKRLEELRVRAEQEKKLKNILTKLGVPESSTSNEVALRNLRIIINPAASQELTAMESAIEALNNRIAQLSAIRKEVEVLGGLDVEVRLAVIYVDGLPRVLLLRM</sequence>